<evidence type="ECO:0000256" key="2">
    <source>
        <dbReference type="ARBA" id="ARBA00009975"/>
    </source>
</evidence>
<feature type="binding site" evidence="7">
    <location>
        <position position="181"/>
    </location>
    <ligand>
        <name>substrate</name>
    </ligand>
</feature>
<dbReference type="Proteomes" id="UP000229681">
    <property type="component" value="Unassembled WGS sequence"/>
</dbReference>
<proteinExistence type="inferred from homology"/>
<feature type="domain" description="Glucose-6-phosphate dehydrogenase NAD-binding" evidence="8">
    <location>
        <begin position="11"/>
        <end position="190"/>
    </location>
</feature>
<dbReference type="PANTHER" id="PTHR23429:SF0">
    <property type="entry name" value="GLUCOSE-6-PHOSPHATE 1-DEHYDROGENASE"/>
    <property type="match status" value="1"/>
</dbReference>
<dbReference type="Gene3D" id="3.40.50.720">
    <property type="entry name" value="NAD(P)-binding Rossmann-like Domain"/>
    <property type="match status" value="1"/>
</dbReference>
<protein>
    <recommendedName>
        <fullName evidence="7">Glucose-6-phosphate 1-dehydrogenase</fullName>
        <shortName evidence="7">G6PD</shortName>
        <ecNumber evidence="7">1.1.1.49</ecNumber>
    </recommendedName>
</protein>
<dbReference type="GO" id="GO:0005829">
    <property type="term" value="C:cytosol"/>
    <property type="evidence" value="ECO:0007669"/>
    <property type="project" value="TreeGrafter"/>
</dbReference>
<dbReference type="InterPro" id="IPR036291">
    <property type="entry name" value="NAD(P)-bd_dom_sf"/>
</dbReference>
<dbReference type="SUPFAM" id="SSF55347">
    <property type="entry name" value="Glyceraldehyde-3-phosphate dehydrogenase-like, C-terminal domain"/>
    <property type="match status" value="1"/>
</dbReference>
<feature type="binding site" evidence="7">
    <location>
        <position position="334"/>
    </location>
    <ligand>
        <name>substrate</name>
    </ligand>
</feature>
<gene>
    <name evidence="7 10" type="primary">zwf</name>
    <name evidence="10" type="ORF">CUN49_14535</name>
</gene>
<comment type="function">
    <text evidence="7">Catalyzes the oxidation of glucose 6-phosphate to 6-phosphogluconolactone.</text>
</comment>
<feature type="binding site" evidence="7">
    <location>
        <position position="238"/>
    </location>
    <ligand>
        <name>substrate</name>
    </ligand>
</feature>
<dbReference type="GO" id="GO:0009051">
    <property type="term" value="P:pentose-phosphate shunt, oxidative branch"/>
    <property type="evidence" value="ECO:0007669"/>
    <property type="project" value="TreeGrafter"/>
</dbReference>
<feature type="binding site" evidence="7">
    <location>
        <position position="48"/>
    </location>
    <ligand>
        <name>NADP(+)</name>
        <dbReference type="ChEBI" id="CHEBI:58349"/>
    </ligand>
</feature>
<dbReference type="GO" id="GO:0004345">
    <property type="term" value="F:glucose-6-phosphate dehydrogenase activity"/>
    <property type="evidence" value="ECO:0007669"/>
    <property type="project" value="UniProtKB-UniRule"/>
</dbReference>
<feature type="binding site" evidence="7">
    <location>
        <position position="185"/>
    </location>
    <ligand>
        <name>substrate</name>
    </ligand>
</feature>
<keyword evidence="6 7" id="KW-0119">Carbohydrate metabolism</keyword>
<evidence type="ECO:0000256" key="3">
    <source>
        <dbReference type="ARBA" id="ARBA00022526"/>
    </source>
</evidence>
<dbReference type="NCBIfam" id="TIGR00871">
    <property type="entry name" value="zwf"/>
    <property type="match status" value="1"/>
</dbReference>
<evidence type="ECO:0000256" key="5">
    <source>
        <dbReference type="ARBA" id="ARBA00023002"/>
    </source>
</evidence>
<comment type="caution">
    <text evidence="7">Lacks conserved residue(s) required for the propagation of feature annotation.</text>
</comment>
<comment type="catalytic activity">
    <reaction evidence="7">
        <text>D-glucose 6-phosphate + NADP(+) = 6-phospho-D-glucono-1,5-lactone + NADPH + H(+)</text>
        <dbReference type="Rhea" id="RHEA:15841"/>
        <dbReference type="ChEBI" id="CHEBI:15378"/>
        <dbReference type="ChEBI" id="CHEBI:57783"/>
        <dbReference type="ChEBI" id="CHEBI:57955"/>
        <dbReference type="ChEBI" id="CHEBI:58349"/>
        <dbReference type="ChEBI" id="CHEBI:61548"/>
        <dbReference type="EC" id="1.1.1.49"/>
    </reaction>
</comment>
<keyword evidence="3 7" id="KW-0313">Glucose metabolism</keyword>
<feature type="binding site" evidence="7">
    <location>
        <position position="219"/>
    </location>
    <ligand>
        <name>substrate</name>
    </ligand>
</feature>
<evidence type="ECO:0000256" key="7">
    <source>
        <dbReference type="HAMAP-Rule" id="MF_00966"/>
    </source>
</evidence>
<dbReference type="InterPro" id="IPR001282">
    <property type="entry name" value="G6P_DH"/>
</dbReference>
<dbReference type="InterPro" id="IPR019796">
    <property type="entry name" value="G6P_DH_AS"/>
</dbReference>
<dbReference type="Pfam" id="PF02781">
    <property type="entry name" value="G6PD_C"/>
    <property type="match status" value="1"/>
</dbReference>
<comment type="similarity">
    <text evidence="2 7">Belongs to the glucose-6-phosphate dehydrogenase family.</text>
</comment>
<comment type="caution">
    <text evidence="10">The sequence shown here is derived from an EMBL/GenBank/DDBJ whole genome shotgun (WGS) entry which is preliminary data.</text>
</comment>
<dbReference type="Pfam" id="PF00479">
    <property type="entry name" value="G6PD_N"/>
    <property type="match status" value="1"/>
</dbReference>
<dbReference type="GO" id="GO:0006006">
    <property type="term" value="P:glucose metabolic process"/>
    <property type="evidence" value="ECO:0007669"/>
    <property type="project" value="UniProtKB-KW"/>
</dbReference>
<organism evidence="10 11">
    <name type="scientific">Candidatus Thermofonsia Clade 1 bacterium</name>
    <dbReference type="NCBI Taxonomy" id="2364210"/>
    <lineage>
        <taxon>Bacteria</taxon>
        <taxon>Bacillati</taxon>
        <taxon>Chloroflexota</taxon>
        <taxon>Candidatus Thermofontia</taxon>
        <taxon>Candidatus Thermofonsia Clade 1</taxon>
    </lineage>
</organism>
<dbReference type="NCBIfam" id="NF009492">
    <property type="entry name" value="PRK12853.1-3"/>
    <property type="match status" value="1"/>
</dbReference>
<evidence type="ECO:0000256" key="4">
    <source>
        <dbReference type="ARBA" id="ARBA00022857"/>
    </source>
</evidence>
<dbReference type="AlphaFoldDB" id="A0A2M8PAT3"/>
<evidence type="ECO:0000259" key="9">
    <source>
        <dbReference type="Pfam" id="PF02781"/>
    </source>
</evidence>
<feature type="binding site" evidence="7">
    <location>
        <position position="329"/>
    </location>
    <ligand>
        <name>substrate</name>
    </ligand>
</feature>
<keyword evidence="5 7" id="KW-0560">Oxidoreductase</keyword>
<comment type="pathway">
    <text evidence="1 7">Carbohydrate degradation; pentose phosphate pathway; D-ribulose 5-phosphate from D-glucose 6-phosphate (oxidative stage): step 1/3.</text>
</comment>
<reference evidence="10 11" key="1">
    <citation type="submission" date="2017-11" db="EMBL/GenBank/DDBJ databases">
        <title>Evolution of Phototrophy in the Chloroflexi Phylum Driven by Horizontal Gene Transfer.</title>
        <authorList>
            <person name="Ward L.M."/>
            <person name="Hemp J."/>
            <person name="Shih P.M."/>
            <person name="Mcglynn S.E."/>
            <person name="Fischer W."/>
        </authorList>
    </citation>
    <scope>NUCLEOTIDE SEQUENCE [LARGE SCALE GENOMIC DNA]</scope>
    <source>
        <strain evidence="10">JP3_13</strain>
    </source>
</reference>
<dbReference type="UniPathway" id="UPA00115">
    <property type="reaction ID" value="UER00408"/>
</dbReference>
<dbReference type="PANTHER" id="PTHR23429">
    <property type="entry name" value="GLUCOSE-6-PHOSPHATE 1-DEHYDROGENASE G6PD"/>
    <property type="match status" value="1"/>
</dbReference>
<evidence type="ECO:0000256" key="1">
    <source>
        <dbReference type="ARBA" id="ARBA00004937"/>
    </source>
</evidence>
<dbReference type="PIRSF" id="PIRSF000110">
    <property type="entry name" value="G6PD"/>
    <property type="match status" value="1"/>
</dbReference>
<dbReference type="PRINTS" id="PR00079">
    <property type="entry name" value="G6PDHDRGNASE"/>
</dbReference>
<dbReference type="HAMAP" id="MF_00966">
    <property type="entry name" value="G6PD"/>
    <property type="match status" value="1"/>
</dbReference>
<feature type="active site" description="Proton acceptor" evidence="7">
    <location>
        <position position="243"/>
    </location>
</feature>
<feature type="binding site" evidence="7">
    <location>
        <position position="151"/>
    </location>
    <ligand>
        <name>NADP(+)</name>
        <dbReference type="ChEBI" id="CHEBI:58349"/>
    </ligand>
</feature>
<dbReference type="SUPFAM" id="SSF51735">
    <property type="entry name" value="NAD(P)-binding Rossmann-fold domains"/>
    <property type="match status" value="1"/>
</dbReference>
<dbReference type="InterPro" id="IPR022674">
    <property type="entry name" value="G6P_DH_NAD-bd"/>
</dbReference>
<evidence type="ECO:0000313" key="11">
    <source>
        <dbReference type="Proteomes" id="UP000229681"/>
    </source>
</evidence>
<accession>A0A2M8PAT3</accession>
<dbReference type="InterPro" id="IPR022675">
    <property type="entry name" value="G6P_DH_C"/>
</dbReference>
<feature type="domain" description="Glucose-6-phosphate dehydrogenase C-terminal" evidence="9">
    <location>
        <begin position="193"/>
        <end position="478"/>
    </location>
</feature>
<sequence>MTDTAHANTVVIFGASGDLTHRKLIPALYNLCRKRRLPENLQIVGVSRSPLSHEQFRAKLRDGAVEFTNHTFDQAAWEAFGERLFYLSADATKLEDVQRLNAFLCEREGGAANRLYYLSTAPALYAPIAANLGALQLCTEKEGWRRIVVEKPFGYDLASARALNAALRQVFAEHQIYRIDHYLGKETAQNILFLRFANSIFEPLWNRNYVEYVQITVAEQVDVGHRGEYYDQSGVLRDMFQNHLLQLLALIAMEAPASFEADAVRNETAKVLSAVRPVALEDTVRAQYEGYCQTQGVAPDSQTPTYAALRLYIDNWRWQGVPFYLRSGKAMARKTSEAIVRFRRPPHLMFNLPQGRHFESNTLSICIQPDEGLHLKIEAKVPDSYQESRTVNMSFSYRETFGENAIPEAYERLLLDALNGDASLFVRSDGIERSWQIIDPIIAGWQSAKAPPLVTYARGSWGPEAADQLLAREGHHWRQYCGS</sequence>
<dbReference type="PROSITE" id="PS00069">
    <property type="entry name" value="G6P_DEHYDROGENASE"/>
    <property type="match status" value="1"/>
</dbReference>
<name>A0A2M8PAT3_9CHLR</name>
<evidence type="ECO:0000259" key="8">
    <source>
        <dbReference type="Pfam" id="PF00479"/>
    </source>
</evidence>
<evidence type="ECO:0000313" key="10">
    <source>
        <dbReference type="EMBL" id="PJF34661.1"/>
    </source>
</evidence>
<keyword evidence="4 7" id="KW-0521">NADP</keyword>
<dbReference type="Gene3D" id="3.30.360.10">
    <property type="entry name" value="Dihydrodipicolinate Reductase, domain 2"/>
    <property type="match status" value="1"/>
</dbReference>
<dbReference type="EMBL" id="PGTM01000309">
    <property type="protein sequence ID" value="PJF34661.1"/>
    <property type="molecule type" value="Genomic_DNA"/>
</dbReference>
<evidence type="ECO:0000256" key="6">
    <source>
        <dbReference type="ARBA" id="ARBA00023277"/>
    </source>
</evidence>
<dbReference type="GO" id="GO:0050661">
    <property type="term" value="F:NADP binding"/>
    <property type="evidence" value="ECO:0007669"/>
    <property type="project" value="UniProtKB-UniRule"/>
</dbReference>
<dbReference type="EC" id="1.1.1.49" evidence="7"/>